<evidence type="ECO:0000313" key="1">
    <source>
        <dbReference type="EMBL" id="MCS5727920.1"/>
    </source>
</evidence>
<dbReference type="EMBL" id="JANLCK010000017">
    <property type="protein sequence ID" value="MCS5727920.1"/>
    <property type="molecule type" value="Genomic_DNA"/>
</dbReference>
<name>A0AA41XJV1_9MICO</name>
<proteinExistence type="predicted"/>
<evidence type="ECO:0000313" key="2">
    <source>
        <dbReference type="Proteomes" id="UP001165587"/>
    </source>
</evidence>
<keyword evidence="2" id="KW-1185">Reference proteome</keyword>
<accession>A0AA41XJV1</accession>
<comment type="caution">
    <text evidence="1">The sequence shown here is derived from an EMBL/GenBank/DDBJ whole genome shotgun (WGS) entry which is preliminary data.</text>
</comment>
<dbReference type="AlphaFoldDB" id="A0AA41XJV1"/>
<sequence length="48" mass="5597">MKVWVVLDLTEWTRDVIGVFATRDAAIRAIERTSSWEFSIEQWNVEAA</sequence>
<gene>
    <name evidence="1" type="ORF">N1028_18640</name>
</gene>
<organism evidence="1 2">
    <name type="scientific">Herbiconiux oxytropis</name>
    <dbReference type="NCBI Taxonomy" id="2970915"/>
    <lineage>
        <taxon>Bacteria</taxon>
        <taxon>Bacillati</taxon>
        <taxon>Actinomycetota</taxon>
        <taxon>Actinomycetes</taxon>
        <taxon>Micrococcales</taxon>
        <taxon>Microbacteriaceae</taxon>
        <taxon>Herbiconiux</taxon>
    </lineage>
</organism>
<dbReference type="Proteomes" id="UP001165587">
    <property type="component" value="Unassembled WGS sequence"/>
</dbReference>
<dbReference type="RefSeq" id="WP_259531021.1">
    <property type="nucleotide sequence ID" value="NZ_JANLCK010000017.1"/>
</dbReference>
<reference evidence="1" key="1">
    <citation type="submission" date="2022-08" db="EMBL/GenBank/DDBJ databases">
        <authorList>
            <person name="Deng Y."/>
            <person name="Han X.-F."/>
            <person name="Zhang Y.-Q."/>
        </authorList>
    </citation>
    <scope>NUCLEOTIDE SEQUENCE</scope>
    <source>
        <strain evidence="1">CPCC 203407</strain>
    </source>
</reference>
<protein>
    <submittedName>
        <fullName evidence="1">Uncharacterized protein</fullName>
    </submittedName>
</protein>